<comment type="caution">
    <text evidence="1">The sequence shown here is derived from an EMBL/GenBank/DDBJ whole genome shotgun (WGS) entry which is preliminary data.</text>
</comment>
<protein>
    <recommendedName>
        <fullName evidence="3">Transposase</fullName>
    </recommendedName>
</protein>
<organism evidence="1 2">
    <name type="scientific">Raoultella ornithinolytica</name>
    <name type="common">Klebsiella ornithinolytica</name>
    <dbReference type="NCBI Taxonomy" id="54291"/>
    <lineage>
        <taxon>Bacteria</taxon>
        <taxon>Pseudomonadati</taxon>
        <taxon>Pseudomonadota</taxon>
        <taxon>Gammaproteobacteria</taxon>
        <taxon>Enterobacterales</taxon>
        <taxon>Enterobacteriaceae</taxon>
        <taxon>Klebsiella/Raoultella group</taxon>
        <taxon>Raoultella</taxon>
    </lineage>
</organism>
<dbReference type="EMBL" id="NKYI01000025">
    <property type="protein sequence ID" value="PIK82934.1"/>
    <property type="molecule type" value="Genomic_DNA"/>
</dbReference>
<reference evidence="1 2" key="1">
    <citation type="submission" date="2017-07" db="EMBL/GenBank/DDBJ databases">
        <title>Raoultella ornithinolytica strain HH3 draft genome.</title>
        <authorList>
            <person name="Duceppe M.-O."/>
            <person name="Huang H."/>
            <person name="Phipps-Todd B."/>
        </authorList>
    </citation>
    <scope>NUCLEOTIDE SEQUENCE [LARGE SCALE GENOMIC DNA]</scope>
    <source>
        <strain evidence="1 2">HH3</strain>
    </source>
</reference>
<dbReference type="AlphaFoldDB" id="A0A855EYW1"/>
<dbReference type="Proteomes" id="UP000229713">
    <property type="component" value="Unassembled WGS sequence"/>
</dbReference>
<proteinExistence type="predicted"/>
<evidence type="ECO:0008006" key="3">
    <source>
        <dbReference type="Google" id="ProtNLM"/>
    </source>
</evidence>
<evidence type="ECO:0000313" key="2">
    <source>
        <dbReference type="Proteomes" id="UP000229713"/>
    </source>
</evidence>
<accession>A0A855EYW1</accession>
<name>A0A855EYW1_RAOOR</name>
<sequence>MGGFNREAFVIEIYLKTPAQRGQRTREERGYPLKLRMEYDPVLALTQQVERDGVMLVFIKPGRTAPNTFIERCNRMHRTEY</sequence>
<evidence type="ECO:0000313" key="1">
    <source>
        <dbReference type="EMBL" id="PIK82934.1"/>
    </source>
</evidence>
<gene>
    <name evidence="1" type="ORF">CFY86_17590</name>
</gene>